<keyword evidence="1" id="KW-0813">Transport</keyword>
<dbReference type="Pfam" id="PF00034">
    <property type="entry name" value="Cytochrom_C"/>
    <property type="match status" value="2"/>
</dbReference>
<dbReference type="PROSITE" id="PS51007">
    <property type="entry name" value="CYTC"/>
    <property type="match status" value="2"/>
</dbReference>
<evidence type="ECO:0000256" key="2">
    <source>
        <dbReference type="ARBA" id="ARBA00022617"/>
    </source>
</evidence>
<evidence type="ECO:0000256" key="8">
    <source>
        <dbReference type="SAM" id="SignalP"/>
    </source>
</evidence>
<evidence type="ECO:0000256" key="7">
    <source>
        <dbReference type="SAM" id="MobiDB-lite"/>
    </source>
</evidence>
<evidence type="ECO:0000256" key="1">
    <source>
        <dbReference type="ARBA" id="ARBA00022448"/>
    </source>
</evidence>
<proteinExistence type="predicted"/>
<evidence type="ECO:0000256" key="6">
    <source>
        <dbReference type="PROSITE-ProRule" id="PRU00433"/>
    </source>
</evidence>
<evidence type="ECO:0000256" key="3">
    <source>
        <dbReference type="ARBA" id="ARBA00022723"/>
    </source>
</evidence>
<keyword evidence="2 6" id="KW-0349">Heme</keyword>
<organism evidence="10 11">
    <name type="scientific">Paracoccus albicereus</name>
    <dbReference type="NCBI Taxonomy" id="2922394"/>
    <lineage>
        <taxon>Bacteria</taxon>
        <taxon>Pseudomonadati</taxon>
        <taxon>Pseudomonadota</taxon>
        <taxon>Alphaproteobacteria</taxon>
        <taxon>Rhodobacterales</taxon>
        <taxon>Paracoccaceae</taxon>
        <taxon>Paracoccus</taxon>
    </lineage>
</organism>
<dbReference type="SUPFAM" id="SSF46626">
    <property type="entry name" value="Cytochrome c"/>
    <property type="match status" value="2"/>
</dbReference>
<keyword evidence="11" id="KW-1185">Reference proteome</keyword>
<feature type="domain" description="Cytochrome c" evidence="9">
    <location>
        <begin position="367"/>
        <end position="470"/>
    </location>
</feature>
<feature type="region of interest" description="Disordered" evidence="7">
    <location>
        <begin position="49"/>
        <end position="98"/>
    </location>
</feature>
<feature type="compositionally biased region" description="Low complexity" evidence="7">
    <location>
        <begin position="308"/>
        <end position="361"/>
    </location>
</feature>
<dbReference type="PRINTS" id="PR00604">
    <property type="entry name" value="CYTCHRMECIAB"/>
</dbReference>
<dbReference type="InterPro" id="IPR036909">
    <property type="entry name" value="Cyt_c-like_dom_sf"/>
</dbReference>
<evidence type="ECO:0000256" key="5">
    <source>
        <dbReference type="ARBA" id="ARBA00023004"/>
    </source>
</evidence>
<evidence type="ECO:0000256" key="4">
    <source>
        <dbReference type="ARBA" id="ARBA00022982"/>
    </source>
</evidence>
<feature type="compositionally biased region" description="Low complexity" evidence="7">
    <location>
        <begin position="53"/>
        <end position="89"/>
    </location>
</feature>
<feature type="domain" description="Cytochrome c" evidence="9">
    <location>
        <begin position="125"/>
        <end position="213"/>
    </location>
</feature>
<reference evidence="10 11" key="1">
    <citation type="submission" date="2022-03" db="EMBL/GenBank/DDBJ databases">
        <authorList>
            <person name="He Y."/>
        </authorList>
    </citation>
    <scope>NUCLEOTIDE SEQUENCE [LARGE SCALE GENOMIC DNA]</scope>
    <source>
        <strain evidence="10 11">TK19116</strain>
    </source>
</reference>
<keyword evidence="5 6" id="KW-0408">Iron</keyword>
<protein>
    <submittedName>
        <fullName evidence="10">C-type cytochrome</fullName>
    </submittedName>
</protein>
<dbReference type="InterPro" id="IPR002327">
    <property type="entry name" value="Cyt_c_1A/1B"/>
</dbReference>
<keyword evidence="8" id="KW-0732">Signal</keyword>
<accession>A0ABT1MVJ0</accession>
<dbReference type="Gene3D" id="1.10.760.10">
    <property type="entry name" value="Cytochrome c-like domain"/>
    <property type="match status" value="2"/>
</dbReference>
<dbReference type="InterPro" id="IPR009056">
    <property type="entry name" value="Cyt_c-like_dom"/>
</dbReference>
<feature type="region of interest" description="Disordered" evidence="7">
    <location>
        <begin position="275"/>
        <end position="361"/>
    </location>
</feature>
<evidence type="ECO:0000313" key="11">
    <source>
        <dbReference type="Proteomes" id="UP001203945"/>
    </source>
</evidence>
<dbReference type="EMBL" id="JAKZEU010000008">
    <property type="protein sequence ID" value="MCQ0972144.1"/>
    <property type="molecule type" value="Genomic_DNA"/>
</dbReference>
<feature type="chain" id="PRO_5046585061" evidence="8">
    <location>
        <begin position="23"/>
        <end position="472"/>
    </location>
</feature>
<evidence type="ECO:0000313" key="10">
    <source>
        <dbReference type="EMBL" id="MCQ0972144.1"/>
    </source>
</evidence>
<dbReference type="Proteomes" id="UP001203945">
    <property type="component" value="Unassembled WGS sequence"/>
</dbReference>
<gene>
    <name evidence="10" type="ORF">MLD63_17125</name>
</gene>
<keyword evidence="3 6" id="KW-0479">Metal-binding</keyword>
<sequence>MSKSLKIIAPASACAVGALALAYVAANQMAHPRDGQFAAISAANAQEVTPQVAPQADDAAQAEAPAETAAADEAPQAQTQIAAAEPAAPSRDGGYGLGREAMPEEIAAWDIDIRPDGAGLPDGSGDVWTGEEVFVEKCAACHGDFGEAVGRWPQLAMGMGTLQSQDPVKTVGSYWPYLSTVWDYVHRAMPFGEAQSLSPDEVYAITAYLLYLNEMVEDDFVLSKETFADVTMPNADGFFMDDRETAEYGAFSAEACMENCKDSVEIAMHATVLDVTPDEPSDAPPESEMSESNDMTGSEADPAETEADAAPADGEAETQAAAEPAQAEAPVETAAADAGAAEAAPTEAPAAEAPATEAVAPAEPDPELAAAGERIFNRCKACHQVGEGATNRTGPELNGILDRPFASVEDFNYSTALTEAAAEGRVWTHEELSGFLADPRGYLKGTKMSFAGLRSQEDIDAVIAYMQSAGAP</sequence>
<comment type="caution">
    <text evidence="10">The sequence shown here is derived from an EMBL/GenBank/DDBJ whole genome shotgun (WGS) entry which is preliminary data.</text>
</comment>
<name>A0ABT1MVJ0_9RHOB</name>
<evidence type="ECO:0000259" key="9">
    <source>
        <dbReference type="PROSITE" id="PS51007"/>
    </source>
</evidence>
<keyword evidence="4" id="KW-0249">Electron transport</keyword>
<feature type="signal peptide" evidence="8">
    <location>
        <begin position="1"/>
        <end position="22"/>
    </location>
</feature>
<dbReference type="RefSeq" id="WP_255331137.1">
    <property type="nucleotide sequence ID" value="NZ_JAKZEU010000008.1"/>
</dbReference>
<dbReference type="PANTHER" id="PTHR11961">
    <property type="entry name" value="CYTOCHROME C"/>
    <property type="match status" value="1"/>
</dbReference>